<dbReference type="AlphaFoldDB" id="W1NQB7"/>
<organism evidence="2 3">
    <name type="scientific">Amborella trichopoda</name>
    <dbReference type="NCBI Taxonomy" id="13333"/>
    <lineage>
        <taxon>Eukaryota</taxon>
        <taxon>Viridiplantae</taxon>
        <taxon>Streptophyta</taxon>
        <taxon>Embryophyta</taxon>
        <taxon>Tracheophyta</taxon>
        <taxon>Spermatophyta</taxon>
        <taxon>Magnoliopsida</taxon>
        <taxon>Amborellales</taxon>
        <taxon>Amborellaceae</taxon>
        <taxon>Amborella</taxon>
    </lineage>
</organism>
<evidence type="ECO:0000256" key="1">
    <source>
        <dbReference type="SAM" id="MobiDB-lite"/>
    </source>
</evidence>
<dbReference type="HOGENOM" id="CLU_2161822_0_0_1"/>
<protein>
    <submittedName>
        <fullName evidence="2">Uncharacterized protein</fullName>
    </submittedName>
</protein>
<feature type="compositionally biased region" description="Basic residues" evidence="1">
    <location>
        <begin position="1"/>
        <end position="15"/>
    </location>
</feature>
<dbReference type="Proteomes" id="UP000017836">
    <property type="component" value="Unassembled WGS sequence"/>
</dbReference>
<feature type="compositionally biased region" description="Basic and acidic residues" evidence="1">
    <location>
        <begin position="58"/>
        <end position="69"/>
    </location>
</feature>
<evidence type="ECO:0000313" key="3">
    <source>
        <dbReference type="Proteomes" id="UP000017836"/>
    </source>
</evidence>
<proteinExistence type="predicted"/>
<name>W1NQB7_AMBTC</name>
<evidence type="ECO:0000313" key="2">
    <source>
        <dbReference type="EMBL" id="ERM96984.1"/>
    </source>
</evidence>
<accession>W1NQB7</accession>
<keyword evidence="3" id="KW-1185">Reference proteome</keyword>
<dbReference type="Gramene" id="ERM96984">
    <property type="protein sequence ID" value="ERM96984"/>
    <property type="gene ID" value="AMTR_s00074p00184650"/>
</dbReference>
<feature type="region of interest" description="Disordered" evidence="1">
    <location>
        <begin position="1"/>
        <end position="91"/>
    </location>
</feature>
<gene>
    <name evidence="2" type="ORF">AMTR_s00074p00184650</name>
</gene>
<dbReference type="EMBL" id="KI396637">
    <property type="protein sequence ID" value="ERM96984.1"/>
    <property type="molecule type" value="Genomic_DNA"/>
</dbReference>
<reference evidence="3" key="1">
    <citation type="journal article" date="2013" name="Science">
        <title>The Amborella genome and the evolution of flowering plants.</title>
        <authorList>
            <consortium name="Amborella Genome Project"/>
        </authorList>
    </citation>
    <scope>NUCLEOTIDE SEQUENCE [LARGE SCALE GENOMIC DNA]</scope>
</reference>
<sequence length="124" mass="13680">MPRRPRVPAHRHGSHPGHSDCSGHSNRPVPRPSRGLACLTSLLQPQPPRRTRGPACHYDNRPSHSDRLAPMRYRGPPHLTPQPLPKTEPGLFGTSLGTFACLAPRRWPRTGPRLLSTCLGTSPK</sequence>